<feature type="transmembrane region" description="Helical" evidence="2">
    <location>
        <begin position="48"/>
        <end position="69"/>
    </location>
</feature>
<evidence type="ECO:0000256" key="1">
    <source>
        <dbReference type="SAM" id="MobiDB-lite"/>
    </source>
</evidence>
<evidence type="ECO:0008006" key="5">
    <source>
        <dbReference type="Google" id="ProtNLM"/>
    </source>
</evidence>
<feature type="compositionally biased region" description="Low complexity" evidence="1">
    <location>
        <begin position="1"/>
        <end position="16"/>
    </location>
</feature>
<feature type="transmembrane region" description="Helical" evidence="2">
    <location>
        <begin position="218"/>
        <end position="243"/>
    </location>
</feature>
<evidence type="ECO:0000313" key="4">
    <source>
        <dbReference type="Proteomes" id="UP000579647"/>
    </source>
</evidence>
<accession>A0A840WAA8</accession>
<dbReference type="InterPro" id="IPR036259">
    <property type="entry name" value="MFS_trans_sf"/>
</dbReference>
<evidence type="ECO:0000256" key="2">
    <source>
        <dbReference type="SAM" id="Phobius"/>
    </source>
</evidence>
<keyword evidence="2" id="KW-0812">Transmembrane</keyword>
<feature type="transmembrane region" description="Helical" evidence="2">
    <location>
        <begin position="81"/>
        <end position="104"/>
    </location>
</feature>
<organism evidence="3 4">
    <name type="scientific">Nocardiopsis metallicus</name>
    <dbReference type="NCBI Taxonomy" id="179819"/>
    <lineage>
        <taxon>Bacteria</taxon>
        <taxon>Bacillati</taxon>
        <taxon>Actinomycetota</taxon>
        <taxon>Actinomycetes</taxon>
        <taxon>Streptosporangiales</taxon>
        <taxon>Nocardiopsidaceae</taxon>
        <taxon>Nocardiopsis</taxon>
    </lineage>
</organism>
<evidence type="ECO:0000313" key="3">
    <source>
        <dbReference type="EMBL" id="MBB5493074.1"/>
    </source>
</evidence>
<gene>
    <name evidence="3" type="ORF">HNR07_004211</name>
</gene>
<sequence length="284" mass="30878">MLRSPRSTRSPRSSRPAPVPGPLRRWGPERATPRRPLGDRAARRHRPWLWASFLAGLLLANTLLALTAPDHMGAVRHLQNLLWTYSGVLALIGLTATAVMGLVCADRLVLSPRHRVLFQAAHRSLALLSCGFLIAHVVLQVAFTRINPAQLLLPLGVDAAVATGIIATDLLLVVVVTSLYRGRFAGTRYAWVWRTVHLGAYLCWPLAIVHGLTAGRAAPGWVLVCYLLCLFAVAAALVVRLVVTVRPVPEPDEARAGTELLSPVAVSGETDDELAFWSSIRTRS</sequence>
<feature type="compositionally biased region" description="Basic and acidic residues" evidence="1">
    <location>
        <begin position="26"/>
        <end position="39"/>
    </location>
</feature>
<dbReference type="SUPFAM" id="SSF103473">
    <property type="entry name" value="MFS general substrate transporter"/>
    <property type="match status" value="1"/>
</dbReference>
<dbReference type="RefSeq" id="WP_184366394.1">
    <property type="nucleotide sequence ID" value="NZ_BAAAKM010000075.1"/>
</dbReference>
<name>A0A840WAA8_9ACTN</name>
<feature type="transmembrane region" description="Helical" evidence="2">
    <location>
        <begin position="125"/>
        <end position="143"/>
    </location>
</feature>
<proteinExistence type="predicted"/>
<comment type="caution">
    <text evidence="3">The sequence shown here is derived from an EMBL/GenBank/DDBJ whole genome shotgun (WGS) entry which is preliminary data.</text>
</comment>
<dbReference type="AlphaFoldDB" id="A0A840WAA8"/>
<reference evidence="3 4" key="1">
    <citation type="submission" date="2020-08" db="EMBL/GenBank/DDBJ databases">
        <title>Sequencing the genomes of 1000 actinobacteria strains.</title>
        <authorList>
            <person name="Klenk H.-P."/>
        </authorList>
    </citation>
    <scope>NUCLEOTIDE SEQUENCE [LARGE SCALE GENOMIC DNA]</scope>
    <source>
        <strain evidence="3 4">DSM 44598</strain>
    </source>
</reference>
<keyword evidence="4" id="KW-1185">Reference proteome</keyword>
<protein>
    <recommendedName>
        <fullName evidence="5">Ferric oxidoreductase domain-containing protein</fullName>
    </recommendedName>
</protein>
<feature type="transmembrane region" description="Helical" evidence="2">
    <location>
        <begin position="155"/>
        <end position="179"/>
    </location>
</feature>
<dbReference type="EMBL" id="JACHDO010000001">
    <property type="protein sequence ID" value="MBB5493074.1"/>
    <property type="molecule type" value="Genomic_DNA"/>
</dbReference>
<keyword evidence="2" id="KW-0472">Membrane</keyword>
<feature type="transmembrane region" description="Helical" evidence="2">
    <location>
        <begin position="191"/>
        <end position="212"/>
    </location>
</feature>
<feature type="region of interest" description="Disordered" evidence="1">
    <location>
        <begin position="1"/>
        <end position="39"/>
    </location>
</feature>
<keyword evidence="2" id="KW-1133">Transmembrane helix</keyword>
<dbReference type="Proteomes" id="UP000579647">
    <property type="component" value="Unassembled WGS sequence"/>
</dbReference>